<gene>
    <name evidence="3" type="primary">gcvH_1</name>
    <name evidence="3" type="ORF">IWT5_00478</name>
</gene>
<keyword evidence="1" id="KW-0450">Lipoyl</keyword>
<protein>
    <submittedName>
        <fullName evidence="3">Glycine cleavage system, H protein</fullName>
    </submittedName>
</protein>
<dbReference type="InterPro" id="IPR033753">
    <property type="entry name" value="GCV_H/Fam206"/>
</dbReference>
<dbReference type="InterPro" id="IPR003016">
    <property type="entry name" value="2-oxoA_DH_lipoyl-BS"/>
</dbReference>
<dbReference type="RefSeq" id="WP_098823730.1">
    <property type="nucleotide sequence ID" value="NZ_BCMJ01000002.1"/>
</dbReference>
<dbReference type="PROSITE" id="PS00189">
    <property type="entry name" value="LIPOYL"/>
    <property type="match status" value="1"/>
</dbReference>
<dbReference type="SUPFAM" id="SSF51230">
    <property type="entry name" value="Single hybrid motif"/>
    <property type="match status" value="1"/>
</dbReference>
<accession>A0A1Z5H597</accession>
<dbReference type="InterPro" id="IPR011053">
    <property type="entry name" value="Single_hybrid_motif"/>
</dbReference>
<feature type="domain" description="Lipoyl-binding" evidence="2">
    <location>
        <begin position="39"/>
        <end position="121"/>
    </location>
</feature>
<comment type="caution">
    <text evidence="3">The sequence shown here is derived from an EMBL/GenBank/DDBJ whole genome shotgun (WGS) entry which is preliminary data.</text>
</comment>
<evidence type="ECO:0000313" key="4">
    <source>
        <dbReference type="Proteomes" id="UP000223370"/>
    </source>
</evidence>
<evidence type="ECO:0000259" key="2">
    <source>
        <dbReference type="PROSITE" id="PS50968"/>
    </source>
</evidence>
<organism evidence="3 4">
    <name type="scientific">Secundilactobacillus silagincola</name>
    <dbReference type="NCBI Taxonomy" id="1714681"/>
    <lineage>
        <taxon>Bacteria</taxon>
        <taxon>Bacillati</taxon>
        <taxon>Bacillota</taxon>
        <taxon>Bacilli</taxon>
        <taxon>Lactobacillales</taxon>
        <taxon>Lactobacillaceae</taxon>
        <taxon>Secundilactobacillus</taxon>
    </lineage>
</organism>
<dbReference type="OrthoDB" id="2401220at2"/>
<dbReference type="Proteomes" id="UP000223370">
    <property type="component" value="Unassembled WGS sequence"/>
</dbReference>
<keyword evidence="4" id="KW-1185">Reference proteome</keyword>
<dbReference type="Gene3D" id="2.40.50.100">
    <property type="match status" value="1"/>
</dbReference>
<dbReference type="CDD" id="cd06848">
    <property type="entry name" value="GCS_H"/>
    <property type="match status" value="1"/>
</dbReference>
<dbReference type="AlphaFoldDB" id="A0A1Z5H597"/>
<name>A0A1Z5H597_9LACO</name>
<sequence length="123" mass="13902">MSFWTKLITSIKHLFGGKPAKFEPKEKDGVWYQEIKPGVVRIGMTDQVYEDLGDITFMDFSSPDDQLEPDDDLLEMEGAKAVETLKSPVKGTIITRNNDLLKQSDQLANHSTQDNWLVDVKTA</sequence>
<evidence type="ECO:0000313" key="3">
    <source>
        <dbReference type="EMBL" id="GAT18205.1"/>
    </source>
</evidence>
<proteinExistence type="predicted"/>
<dbReference type="Pfam" id="PF01597">
    <property type="entry name" value="GCV_H"/>
    <property type="match status" value="1"/>
</dbReference>
<reference evidence="3 4" key="1">
    <citation type="submission" date="2015-11" db="EMBL/GenBank/DDBJ databases">
        <title>Draft genome sequences of new species of the genus Lactobacillus isolated from orchardgrass silage.</title>
        <authorList>
            <person name="Tohno M."/>
            <person name="Tanizawa Y."/>
            <person name="Arita M."/>
        </authorList>
    </citation>
    <scope>NUCLEOTIDE SEQUENCE [LARGE SCALE GENOMIC DNA]</scope>
    <source>
        <strain evidence="3 4">IWT5</strain>
    </source>
</reference>
<evidence type="ECO:0000256" key="1">
    <source>
        <dbReference type="ARBA" id="ARBA00022823"/>
    </source>
</evidence>
<dbReference type="InterPro" id="IPR000089">
    <property type="entry name" value="Biotin_lipoyl"/>
</dbReference>
<dbReference type="PROSITE" id="PS50968">
    <property type="entry name" value="BIOTINYL_LIPOYL"/>
    <property type="match status" value="1"/>
</dbReference>
<dbReference type="EMBL" id="BCMJ01000002">
    <property type="protein sequence ID" value="GAT18205.1"/>
    <property type="molecule type" value="Genomic_DNA"/>
</dbReference>